<name>A6G8B0_9BACT</name>
<gene>
    <name evidence="2" type="ORF">PPSIR1_01297</name>
</gene>
<evidence type="ECO:0000256" key="1">
    <source>
        <dbReference type="SAM" id="MobiDB-lite"/>
    </source>
</evidence>
<evidence type="ECO:0000313" key="2">
    <source>
        <dbReference type="EMBL" id="EDM77820.1"/>
    </source>
</evidence>
<evidence type="ECO:0000313" key="3">
    <source>
        <dbReference type="Proteomes" id="UP000005801"/>
    </source>
</evidence>
<reference evidence="2 3" key="1">
    <citation type="submission" date="2007-06" db="EMBL/GenBank/DDBJ databases">
        <authorList>
            <person name="Shimkets L."/>
            <person name="Ferriera S."/>
            <person name="Johnson J."/>
            <person name="Kravitz S."/>
            <person name="Beeson K."/>
            <person name="Sutton G."/>
            <person name="Rogers Y.-H."/>
            <person name="Friedman R."/>
            <person name="Frazier M."/>
            <person name="Venter J.C."/>
        </authorList>
    </citation>
    <scope>NUCLEOTIDE SEQUENCE [LARGE SCALE GENOMIC DNA]</scope>
    <source>
        <strain evidence="2 3">SIR-1</strain>
    </source>
</reference>
<dbReference type="Proteomes" id="UP000005801">
    <property type="component" value="Unassembled WGS sequence"/>
</dbReference>
<dbReference type="AlphaFoldDB" id="A6G8B0"/>
<organism evidence="2 3">
    <name type="scientific">Plesiocystis pacifica SIR-1</name>
    <dbReference type="NCBI Taxonomy" id="391625"/>
    <lineage>
        <taxon>Bacteria</taxon>
        <taxon>Pseudomonadati</taxon>
        <taxon>Myxococcota</taxon>
        <taxon>Polyangia</taxon>
        <taxon>Nannocystales</taxon>
        <taxon>Nannocystaceae</taxon>
        <taxon>Plesiocystis</taxon>
    </lineage>
</organism>
<feature type="compositionally biased region" description="Low complexity" evidence="1">
    <location>
        <begin position="62"/>
        <end position="76"/>
    </location>
</feature>
<accession>A6G8B0</accession>
<proteinExistence type="predicted"/>
<dbReference type="EMBL" id="ABCS01000039">
    <property type="protein sequence ID" value="EDM77820.1"/>
    <property type="molecule type" value="Genomic_DNA"/>
</dbReference>
<keyword evidence="3" id="KW-1185">Reference proteome</keyword>
<dbReference type="STRING" id="391625.PPSIR1_01297"/>
<protein>
    <submittedName>
        <fullName evidence="2">Uncharacterized protein</fullName>
    </submittedName>
</protein>
<feature type="region of interest" description="Disordered" evidence="1">
    <location>
        <begin position="49"/>
        <end position="124"/>
    </location>
</feature>
<comment type="caution">
    <text evidence="2">The sequence shown here is derived from an EMBL/GenBank/DDBJ whole genome shotgun (WGS) entry which is preliminary data.</text>
</comment>
<sequence length="138" mass="14222">MTLESLGDLDMVEASYALAEALFEQALGPASPNVGVNLGPLGDVALERGECSDSRPCPGRAPMPSSGCASASPAPSQTRTPRALWPSPSKPEGTCPTRRDLSQMKTEGQTRAKAGSKASDATLETVEASLADFTAGQE</sequence>